<name>A0A2N5RWD0_9BASI</name>
<dbReference type="EMBL" id="PGCJ01000228">
    <property type="protein sequence ID" value="PLW37093.1"/>
    <property type="molecule type" value="Genomic_DNA"/>
</dbReference>
<feature type="compositionally biased region" description="Polar residues" evidence="1">
    <location>
        <begin position="81"/>
        <end position="93"/>
    </location>
</feature>
<evidence type="ECO:0000313" key="2">
    <source>
        <dbReference type="EMBL" id="PLW05298.1"/>
    </source>
</evidence>
<evidence type="ECO:0000313" key="4">
    <source>
        <dbReference type="Proteomes" id="UP000235388"/>
    </source>
</evidence>
<evidence type="ECO:0000313" key="3">
    <source>
        <dbReference type="EMBL" id="PLW37093.1"/>
    </source>
</evidence>
<evidence type="ECO:0000256" key="1">
    <source>
        <dbReference type="SAM" id="MobiDB-lite"/>
    </source>
</evidence>
<accession>A0A2N5RWD0</accession>
<reference evidence="2 4" key="1">
    <citation type="submission" date="2017-11" db="EMBL/GenBank/DDBJ databases">
        <title>De novo assembly and phasing of dikaryotic genomes from two isolates of Puccinia coronata f. sp. avenae, the causal agent of oat crown rust.</title>
        <authorList>
            <person name="Miller M.E."/>
            <person name="Zhang Y."/>
            <person name="Omidvar V."/>
            <person name="Sperschneider J."/>
            <person name="Schwessinger B."/>
            <person name="Raley C."/>
            <person name="Palmer J.M."/>
            <person name="Garnica D."/>
            <person name="Upadhyaya N."/>
            <person name="Rathjen J."/>
            <person name="Taylor J.M."/>
            <person name="Park R.F."/>
            <person name="Dodds P.N."/>
            <person name="Hirsch C.D."/>
            <person name="Kianian S.F."/>
            <person name="Figueroa M."/>
        </authorList>
    </citation>
    <scope>NUCLEOTIDE SEQUENCE [LARGE SCALE GENOMIC DNA]</scope>
    <source>
        <strain evidence="2">12NC29</strain>
    </source>
</reference>
<proteinExistence type="predicted"/>
<dbReference type="AlphaFoldDB" id="A0A2N5RWD0"/>
<dbReference type="EMBL" id="PGCJ01001460">
    <property type="protein sequence ID" value="PLW05298.1"/>
    <property type="molecule type" value="Genomic_DNA"/>
</dbReference>
<sequence length="148" mass="16303">MPAPKFDYAWKAGSEGVCVQHKRRKKDLQPQLPSTMIMIMPKQALVLVTVLLTVLTLARNVHSRPVTLSYRNDAGPAPGMTSPTRRTNASPTEAQAPGRYSLKTTRGSHVSRSGRNINIFTSMRVPGKNPGVDTFSGMDACSWDLYRC</sequence>
<organism evidence="2 4">
    <name type="scientific">Puccinia coronata f. sp. avenae</name>
    <dbReference type="NCBI Taxonomy" id="200324"/>
    <lineage>
        <taxon>Eukaryota</taxon>
        <taxon>Fungi</taxon>
        <taxon>Dikarya</taxon>
        <taxon>Basidiomycota</taxon>
        <taxon>Pucciniomycotina</taxon>
        <taxon>Pucciniomycetes</taxon>
        <taxon>Pucciniales</taxon>
        <taxon>Pucciniaceae</taxon>
        <taxon>Puccinia</taxon>
    </lineage>
</organism>
<protein>
    <submittedName>
        <fullName evidence="2">Uncharacterized protein</fullName>
    </submittedName>
</protein>
<gene>
    <name evidence="3" type="ORF">PCANC_19020</name>
    <name evidence="2" type="ORF">PCANC_28586</name>
</gene>
<feature type="region of interest" description="Disordered" evidence="1">
    <location>
        <begin position="69"/>
        <end position="95"/>
    </location>
</feature>
<dbReference type="Proteomes" id="UP000235388">
    <property type="component" value="Unassembled WGS sequence"/>
</dbReference>
<comment type="caution">
    <text evidence="2">The sequence shown here is derived from an EMBL/GenBank/DDBJ whole genome shotgun (WGS) entry which is preliminary data.</text>
</comment>
<keyword evidence="4" id="KW-1185">Reference proteome</keyword>